<evidence type="ECO:0000313" key="2">
    <source>
        <dbReference type="Proteomes" id="UP000287651"/>
    </source>
</evidence>
<accession>A0A426X9X4</accession>
<sequence>MGAYGSEGCLKRKSGNDRSGYGITAGSSMMGKERNIGGQQLDGCRRRHWQVLGIARAATWDSNVVAWQVGRKVRKRKQESSGRRGLEWVTTVIGKEEAVVVRRVRTALGRGWGSDGRGWGCRRQMGATVAMTEAWVGALQ</sequence>
<organism evidence="1 2">
    <name type="scientific">Ensete ventricosum</name>
    <name type="common">Abyssinian banana</name>
    <name type="synonym">Musa ensete</name>
    <dbReference type="NCBI Taxonomy" id="4639"/>
    <lineage>
        <taxon>Eukaryota</taxon>
        <taxon>Viridiplantae</taxon>
        <taxon>Streptophyta</taxon>
        <taxon>Embryophyta</taxon>
        <taxon>Tracheophyta</taxon>
        <taxon>Spermatophyta</taxon>
        <taxon>Magnoliopsida</taxon>
        <taxon>Liliopsida</taxon>
        <taxon>Zingiberales</taxon>
        <taxon>Musaceae</taxon>
        <taxon>Ensete</taxon>
    </lineage>
</organism>
<proteinExistence type="predicted"/>
<evidence type="ECO:0000313" key="1">
    <source>
        <dbReference type="EMBL" id="RRT36258.1"/>
    </source>
</evidence>
<gene>
    <name evidence="1" type="ORF">B296_00057239</name>
</gene>
<dbReference type="EMBL" id="AMZH03023842">
    <property type="protein sequence ID" value="RRT36258.1"/>
    <property type="molecule type" value="Genomic_DNA"/>
</dbReference>
<protein>
    <submittedName>
        <fullName evidence="1">Uncharacterized protein</fullName>
    </submittedName>
</protein>
<reference evidence="1 2" key="1">
    <citation type="journal article" date="2014" name="Agronomy (Basel)">
        <title>A Draft Genome Sequence for Ensete ventricosum, the Drought-Tolerant Tree Against Hunger.</title>
        <authorList>
            <person name="Harrison J."/>
            <person name="Moore K.A."/>
            <person name="Paszkiewicz K."/>
            <person name="Jones T."/>
            <person name="Grant M."/>
            <person name="Ambacheew D."/>
            <person name="Muzemil S."/>
            <person name="Studholme D.J."/>
        </authorList>
    </citation>
    <scope>NUCLEOTIDE SEQUENCE [LARGE SCALE GENOMIC DNA]</scope>
</reference>
<name>A0A426X9X4_ENSVE</name>
<dbReference type="Proteomes" id="UP000287651">
    <property type="component" value="Unassembled WGS sequence"/>
</dbReference>
<comment type="caution">
    <text evidence="1">The sequence shown here is derived from an EMBL/GenBank/DDBJ whole genome shotgun (WGS) entry which is preliminary data.</text>
</comment>
<dbReference type="AlphaFoldDB" id="A0A426X9X4"/>